<sequence length="247" mass="25752">MGGARVGETLRAALDLVLPLACAGCGRPGEGVCASCRRELAGLALQELGPLAPSPVPRDWPGCTGTLRYEGVSARLMKAFKDGGRRDLADLLARLLSDAVARAVAAVPPHVDHRPVVLVPIPSAPATTRRRGDRPTAILVRRAARLVGSDVVMAPVLSMARGTADQAGLDRAARQDNLATAMRVVSPEAVHGRDCVLVDDVLTSGATLAEGHRALLAADARTVRMAVCMVTPRRLPALALPLSSPPD</sequence>
<dbReference type="Gene3D" id="3.40.50.2020">
    <property type="match status" value="1"/>
</dbReference>
<comment type="similarity">
    <text evidence="1">Belongs to the ComF/GntX family.</text>
</comment>
<feature type="domain" description="Phosphoribosyltransferase" evidence="2">
    <location>
        <begin position="176"/>
        <end position="229"/>
    </location>
</feature>
<organism evidence="3 4">
    <name type="scientific">Janibacter limosus</name>
    <dbReference type="NCBI Taxonomy" id="53458"/>
    <lineage>
        <taxon>Bacteria</taxon>
        <taxon>Bacillati</taxon>
        <taxon>Actinomycetota</taxon>
        <taxon>Actinomycetes</taxon>
        <taxon>Micrococcales</taxon>
        <taxon>Intrasporangiaceae</taxon>
        <taxon>Janibacter</taxon>
    </lineage>
</organism>
<evidence type="ECO:0000313" key="3">
    <source>
        <dbReference type="EMBL" id="QBF45371.1"/>
    </source>
</evidence>
<dbReference type="Pfam" id="PF00156">
    <property type="entry name" value="Pribosyltran"/>
    <property type="match status" value="1"/>
</dbReference>
<evidence type="ECO:0000256" key="1">
    <source>
        <dbReference type="ARBA" id="ARBA00008007"/>
    </source>
</evidence>
<dbReference type="Proteomes" id="UP000290408">
    <property type="component" value="Chromosome"/>
</dbReference>
<dbReference type="RefSeq" id="WP_130628611.1">
    <property type="nucleotide sequence ID" value="NZ_CP036164.1"/>
</dbReference>
<keyword evidence="4" id="KW-1185">Reference proteome</keyword>
<gene>
    <name evidence="3" type="ORF">EXU32_03265</name>
</gene>
<dbReference type="CDD" id="cd06223">
    <property type="entry name" value="PRTases_typeI"/>
    <property type="match status" value="1"/>
</dbReference>
<dbReference type="PANTHER" id="PTHR47505:SF1">
    <property type="entry name" value="DNA UTILIZATION PROTEIN YHGH"/>
    <property type="match status" value="1"/>
</dbReference>
<dbReference type="KEGG" id="jli:EXU32_03265"/>
<dbReference type="InterPro" id="IPR051910">
    <property type="entry name" value="ComF/GntX_DNA_util-trans"/>
</dbReference>
<dbReference type="EMBL" id="CP036164">
    <property type="protein sequence ID" value="QBF45371.1"/>
    <property type="molecule type" value="Genomic_DNA"/>
</dbReference>
<evidence type="ECO:0000313" key="4">
    <source>
        <dbReference type="Proteomes" id="UP000290408"/>
    </source>
</evidence>
<proteinExistence type="inferred from homology"/>
<evidence type="ECO:0000259" key="2">
    <source>
        <dbReference type="Pfam" id="PF00156"/>
    </source>
</evidence>
<dbReference type="PANTHER" id="PTHR47505">
    <property type="entry name" value="DNA UTILIZATION PROTEIN YHGH"/>
    <property type="match status" value="1"/>
</dbReference>
<accession>A0A4P6MPB4</accession>
<dbReference type="InterPro" id="IPR029057">
    <property type="entry name" value="PRTase-like"/>
</dbReference>
<dbReference type="AlphaFoldDB" id="A0A4P6MPB4"/>
<name>A0A4P6MPB4_9MICO</name>
<dbReference type="SUPFAM" id="SSF53271">
    <property type="entry name" value="PRTase-like"/>
    <property type="match status" value="1"/>
</dbReference>
<reference evidence="3 4" key="1">
    <citation type="submission" date="2019-02" db="EMBL/GenBank/DDBJ databases">
        <title>Genomic data mining of an Antarctic deep-sea actinobacterium, Janibacterlimosus P3-3-X1.</title>
        <authorList>
            <person name="Liao L."/>
            <person name="Chen B."/>
        </authorList>
    </citation>
    <scope>NUCLEOTIDE SEQUENCE [LARGE SCALE GENOMIC DNA]</scope>
    <source>
        <strain evidence="3 4">P3-3-X1</strain>
    </source>
</reference>
<protein>
    <submittedName>
        <fullName evidence="3">ComF family protein</fullName>
    </submittedName>
</protein>
<dbReference type="InterPro" id="IPR000836">
    <property type="entry name" value="PRTase_dom"/>
</dbReference>
<dbReference type="OrthoDB" id="5244859at2"/>